<dbReference type="AlphaFoldDB" id="A0A5C6DU92"/>
<sequence length="106" mass="11791">MPFVYCLLFALPLTPSGIYICSNQMNRRYRLAPEPVFRTFIHTVPASVSVTIVVCCPLFFIMGLYAFVLLVPLTFAAFVAGTVHLAYTEVVRDQFPPTGGQRSDTP</sequence>
<name>A0A5C6DU92_9BACT</name>
<evidence type="ECO:0000256" key="1">
    <source>
        <dbReference type="SAM" id="Phobius"/>
    </source>
</evidence>
<feature type="transmembrane region" description="Helical" evidence="1">
    <location>
        <begin position="40"/>
        <end position="60"/>
    </location>
</feature>
<feature type="transmembrane region" description="Helical" evidence="1">
    <location>
        <begin position="67"/>
        <end position="87"/>
    </location>
</feature>
<protein>
    <submittedName>
        <fullName evidence="2">Uncharacterized protein</fullName>
    </submittedName>
</protein>
<keyword evidence="3" id="KW-1185">Reference proteome</keyword>
<dbReference type="Proteomes" id="UP000319143">
    <property type="component" value="Unassembled WGS sequence"/>
</dbReference>
<dbReference type="EMBL" id="SJPV01000003">
    <property type="protein sequence ID" value="TWU39477.1"/>
    <property type="molecule type" value="Genomic_DNA"/>
</dbReference>
<evidence type="ECO:0000313" key="3">
    <source>
        <dbReference type="Proteomes" id="UP000319143"/>
    </source>
</evidence>
<gene>
    <name evidence="2" type="ORF">Poly41_23010</name>
</gene>
<keyword evidence="1" id="KW-1133">Transmembrane helix</keyword>
<keyword evidence="1" id="KW-0472">Membrane</keyword>
<proteinExistence type="predicted"/>
<organism evidence="2 3">
    <name type="scientific">Novipirellula artificiosorum</name>
    <dbReference type="NCBI Taxonomy" id="2528016"/>
    <lineage>
        <taxon>Bacteria</taxon>
        <taxon>Pseudomonadati</taxon>
        <taxon>Planctomycetota</taxon>
        <taxon>Planctomycetia</taxon>
        <taxon>Pirellulales</taxon>
        <taxon>Pirellulaceae</taxon>
        <taxon>Novipirellula</taxon>
    </lineage>
</organism>
<reference evidence="2 3" key="1">
    <citation type="submission" date="2019-02" db="EMBL/GenBank/DDBJ databases">
        <title>Deep-cultivation of Planctomycetes and their phenomic and genomic characterization uncovers novel biology.</title>
        <authorList>
            <person name="Wiegand S."/>
            <person name="Jogler M."/>
            <person name="Boedeker C."/>
            <person name="Pinto D."/>
            <person name="Vollmers J."/>
            <person name="Rivas-Marin E."/>
            <person name="Kohn T."/>
            <person name="Peeters S.H."/>
            <person name="Heuer A."/>
            <person name="Rast P."/>
            <person name="Oberbeckmann S."/>
            <person name="Bunk B."/>
            <person name="Jeske O."/>
            <person name="Meyerdierks A."/>
            <person name="Storesund J.E."/>
            <person name="Kallscheuer N."/>
            <person name="Luecker S."/>
            <person name="Lage O.M."/>
            <person name="Pohl T."/>
            <person name="Merkel B.J."/>
            <person name="Hornburger P."/>
            <person name="Mueller R.-W."/>
            <person name="Bruemmer F."/>
            <person name="Labrenz M."/>
            <person name="Spormann A.M."/>
            <person name="Op Den Camp H."/>
            <person name="Overmann J."/>
            <person name="Amann R."/>
            <person name="Jetten M.S.M."/>
            <person name="Mascher T."/>
            <person name="Medema M.H."/>
            <person name="Devos D.P."/>
            <person name="Kaster A.-K."/>
            <person name="Ovreas L."/>
            <person name="Rohde M."/>
            <person name="Galperin M.Y."/>
            <person name="Jogler C."/>
        </authorList>
    </citation>
    <scope>NUCLEOTIDE SEQUENCE [LARGE SCALE GENOMIC DNA]</scope>
    <source>
        <strain evidence="2 3">Poly41</strain>
    </source>
</reference>
<evidence type="ECO:0000313" key="2">
    <source>
        <dbReference type="EMBL" id="TWU39477.1"/>
    </source>
</evidence>
<accession>A0A5C6DU92</accession>
<comment type="caution">
    <text evidence="2">The sequence shown here is derived from an EMBL/GenBank/DDBJ whole genome shotgun (WGS) entry which is preliminary data.</text>
</comment>
<keyword evidence="1" id="KW-0812">Transmembrane</keyword>